<dbReference type="VEuPathDB" id="VectorBase:SCAU008510"/>
<dbReference type="SMART" id="SM00174">
    <property type="entry name" value="RHO"/>
    <property type="match status" value="1"/>
</dbReference>
<accession>A0A1I8PJ34</accession>
<dbReference type="Proteomes" id="UP000095300">
    <property type="component" value="Unassembled WGS sequence"/>
</dbReference>
<dbReference type="KEGG" id="scac:106095221"/>
<dbReference type="SMART" id="SM00173">
    <property type="entry name" value="RAS"/>
    <property type="match status" value="1"/>
</dbReference>
<dbReference type="GO" id="GO:0022412">
    <property type="term" value="P:cellular process involved in reproduction in multicellular organism"/>
    <property type="evidence" value="ECO:0007669"/>
    <property type="project" value="UniProtKB-ARBA"/>
</dbReference>
<dbReference type="InterPro" id="IPR003578">
    <property type="entry name" value="Small_GTPase_Rho"/>
</dbReference>
<dbReference type="GO" id="GO:0003924">
    <property type="term" value="F:GTPase activity"/>
    <property type="evidence" value="ECO:0007669"/>
    <property type="project" value="InterPro"/>
</dbReference>
<reference evidence="3" key="1">
    <citation type="submission" date="2020-05" db="UniProtKB">
        <authorList>
            <consortium name="EnsemblMetazoa"/>
        </authorList>
    </citation>
    <scope>IDENTIFICATION</scope>
    <source>
        <strain evidence="3">USDA</strain>
    </source>
</reference>
<evidence type="ECO:0000313" key="4">
    <source>
        <dbReference type="Proteomes" id="UP000095300"/>
    </source>
</evidence>
<dbReference type="PRINTS" id="PR00449">
    <property type="entry name" value="RASTRNSFRMNG"/>
</dbReference>
<evidence type="ECO:0000256" key="2">
    <source>
        <dbReference type="ARBA" id="ARBA00023134"/>
    </source>
</evidence>
<keyword evidence="2" id="KW-0342">GTP-binding</keyword>
<dbReference type="Gene3D" id="3.40.50.300">
    <property type="entry name" value="P-loop containing nucleotide triphosphate hydrolases"/>
    <property type="match status" value="1"/>
</dbReference>
<dbReference type="GO" id="GO:0060429">
    <property type="term" value="P:epithelium development"/>
    <property type="evidence" value="ECO:0007669"/>
    <property type="project" value="UniProtKB-ARBA"/>
</dbReference>
<dbReference type="GO" id="GO:0007264">
    <property type="term" value="P:small GTPase-mediated signal transduction"/>
    <property type="evidence" value="ECO:0007669"/>
    <property type="project" value="InterPro"/>
</dbReference>
<dbReference type="STRING" id="35570.A0A1I8PJ34"/>
<dbReference type="GO" id="GO:0001667">
    <property type="term" value="P:ameboidal-type cell migration"/>
    <property type="evidence" value="ECO:0007669"/>
    <property type="project" value="UniProtKB-ARBA"/>
</dbReference>
<dbReference type="PROSITE" id="PS51420">
    <property type="entry name" value="RHO"/>
    <property type="match status" value="1"/>
</dbReference>
<dbReference type="NCBIfam" id="TIGR00231">
    <property type="entry name" value="small_GTP"/>
    <property type="match status" value="1"/>
</dbReference>
<dbReference type="InterPro" id="IPR027417">
    <property type="entry name" value="P-loop_NTPase"/>
</dbReference>
<dbReference type="CDD" id="cd00157">
    <property type="entry name" value="Rho"/>
    <property type="match status" value="1"/>
</dbReference>
<dbReference type="PANTHER" id="PTHR24072">
    <property type="entry name" value="RHO FAMILY GTPASE"/>
    <property type="match status" value="1"/>
</dbReference>
<dbReference type="SMART" id="SM00175">
    <property type="entry name" value="RAB"/>
    <property type="match status" value="1"/>
</dbReference>
<keyword evidence="1" id="KW-0547">Nucleotide-binding</keyword>
<dbReference type="EnsemblMetazoa" id="SCAU008510-RA">
    <property type="protein sequence ID" value="SCAU008510-PA"/>
    <property type="gene ID" value="SCAU008510"/>
</dbReference>
<dbReference type="InterPro" id="IPR005225">
    <property type="entry name" value="Small_GTP-bd"/>
</dbReference>
<dbReference type="Pfam" id="PF00071">
    <property type="entry name" value="Ras"/>
    <property type="match status" value="1"/>
</dbReference>
<proteinExistence type="predicted"/>
<evidence type="ECO:0000313" key="3">
    <source>
        <dbReference type="EnsemblMetazoa" id="SCAU008510-PA"/>
    </source>
</evidence>
<evidence type="ECO:0000256" key="1">
    <source>
        <dbReference type="ARBA" id="ARBA00022741"/>
    </source>
</evidence>
<dbReference type="GO" id="GO:0005525">
    <property type="term" value="F:GTP binding"/>
    <property type="evidence" value="ECO:0007669"/>
    <property type="project" value="UniProtKB-KW"/>
</dbReference>
<dbReference type="AlphaFoldDB" id="A0A1I8PJ34"/>
<dbReference type="PROSITE" id="PS51419">
    <property type="entry name" value="RAB"/>
    <property type="match status" value="1"/>
</dbReference>
<dbReference type="GO" id="GO:0035099">
    <property type="term" value="P:hemocyte migration"/>
    <property type="evidence" value="ECO:0007669"/>
    <property type="project" value="UniProtKB-ARBA"/>
</dbReference>
<dbReference type="GO" id="GO:0003006">
    <property type="term" value="P:developmental process involved in reproduction"/>
    <property type="evidence" value="ECO:0007669"/>
    <property type="project" value="UniProtKB-ARBA"/>
</dbReference>
<name>A0A1I8PJ34_STOCA</name>
<keyword evidence="4" id="KW-1185">Reference proteome</keyword>
<dbReference type="SUPFAM" id="SSF52540">
    <property type="entry name" value="P-loop containing nucleoside triphosphate hydrolases"/>
    <property type="match status" value="1"/>
</dbReference>
<gene>
    <name evidence="3" type="primary">106095221</name>
</gene>
<dbReference type="InterPro" id="IPR001806">
    <property type="entry name" value="Small_GTPase"/>
</dbReference>
<sequence>MPPIKCVILGNCGVGKSSLLHSYINRGFTEPPRFSCGPYLTKVTGPDRELVDLLIFDTLSSKDCDRINRLSYRHTDVFLLCFSVATPDDFYYVRLRWLPEVRDHCPPSVPIVLVGTKLEMRESDEFPRLGCITHDQGLMLAQEIGALDYRECSARQGIGISEVFESVVQCGLYYRSINRIPRKKGKCVVM</sequence>
<dbReference type="GO" id="GO:0035006">
    <property type="term" value="P:melanization defense response"/>
    <property type="evidence" value="ECO:0007669"/>
    <property type="project" value="UniProtKB-ARBA"/>
</dbReference>
<organism evidence="3 4">
    <name type="scientific">Stomoxys calcitrans</name>
    <name type="common">Stable fly</name>
    <name type="synonym">Conops calcitrans</name>
    <dbReference type="NCBI Taxonomy" id="35570"/>
    <lineage>
        <taxon>Eukaryota</taxon>
        <taxon>Metazoa</taxon>
        <taxon>Ecdysozoa</taxon>
        <taxon>Arthropoda</taxon>
        <taxon>Hexapoda</taxon>
        <taxon>Insecta</taxon>
        <taxon>Pterygota</taxon>
        <taxon>Neoptera</taxon>
        <taxon>Endopterygota</taxon>
        <taxon>Diptera</taxon>
        <taxon>Brachycera</taxon>
        <taxon>Muscomorpha</taxon>
        <taxon>Muscoidea</taxon>
        <taxon>Muscidae</taxon>
        <taxon>Stomoxys</taxon>
    </lineage>
</organism>
<dbReference type="OrthoDB" id="8830751at2759"/>
<protein>
    <submittedName>
        <fullName evidence="3">Uncharacterized protein</fullName>
    </submittedName>
</protein>